<evidence type="ECO:0000313" key="1">
    <source>
        <dbReference type="EMBL" id="GKT05567.1"/>
    </source>
</evidence>
<sequence length="55" mass="5523">MSLLAGDVLTELVGCVAVVDVVVDESVELVVDVTGFAGTTVGVVVADGTLTTEEE</sequence>
<name>A0ABQ5JM41_9LACO</name>
<accession>A0ABQ5JM41</accession>
<evidence type="ECO:0000313" key="2">
    <source>
        <dbReference type="Proteomes" id="UP001628078"/>
    </source>
</evidence>
<organism evidence="1 2">
    <name type="scientific">Furfurilactobacillus curtus</name>
    <dbReference type="NCBI Taxonomy" id="1746200"/>
    <lineage>
        <taxon>Bacteria</taxon>
        <taxon>Bacillati</taxon>
        <taxon>Bacillota</taxon>
        <taxon>Bacilli</taxon>
        <taxon>Lactobacillales</taxon>
        <taxon>Lactobacillaceae</taxon>
        <taxon>Furfurilactobacillus</taxon>
    </lineage>
</organism>
<reference evidence="1 2" key="1">
    <citation type="submission" date="2022-03" db="EMBL/GenBank/DDBJ databases">
        <title>Draft genome sequence of Furfurilactobacillus curtus JCM 31185.</title>
        <authorList>
            <person name="Suzuki S."/>
            <person name="Endo A."/>
            <person name="Kajikawa A."/>
        </authorList>
    </citation>
    <scope>NUCLEOTIDE SEQUENCE [LARGE SCALE GENOMIC DNA]</scope>
    <source>
        <strain evidence="1 2">JCM 31185</strain>
    </source>
</reference>
<dbReference type="Proteomes" id="UP001628078">
    <property type="component" value="Unassembled WGS sequence"/>
</dbReference>
<comment type="caution">
    <text evidence="1">The sequence shown here is derived from an EMBL/GenBank/DDBJ whole genome shotgun (WGS) entry which is preliminary data.</text>
</comment>
<gene>
    <name evidence="1" type="ORF">JCM31185_08560</name>
</gene>
<proteinExistence type="predicted"/>
<keyword evidence="2" id="KW-1185">Reference proteome</keyword>
<dbReference type="EMBL" id="BQXO01000002">
    <property type="protein sequence ID" value="GKT05567.1"/>
    <property type="molecule type" value="Genomic_DNA"/>
</dbReference>
<protein>
    <submittedName>
        <fullName evidence="1">Uncharacterized protein</fullName>
    </submittedName>
</protein>